<proteinExistence type="predicted"/>
<organism evidence="1 2">
    <name type="scientific">Gossypium mustelinum</name>
    <name type="common">Cotton</name>
    <name type="synonym">Gossypium caicoense</name>
    <dbReference type="NCBI Taxonomy" id="34275"/>
    <lineage>
        <taxon>Eukaryota</taxon>
        <taxon>Viridiplantae</taxon>
        <taxon>Streptophyta</taxon>
        <taxon>Embryophyta</taxon>
        <taxon>Tracheophyta</taxon>
        <taxon>Spermatophyta</taxon>
        <taxon>Magnoliopsida</taxon>
        <taxon>eudicotyledons</taxon>
        <taxon>Gunneridae</taxon>
        <taxon>Pentapetalae</taxon>
        <taxon>rosids</taxon>
        <taxon>malvids</taxon>
        <taxon>Malvales</taxon>
        <taxon>Malvaceae</taxon>
        <taxon>Malvoideae</taxon>
        <taxon>Gossypium</taxon>
    </lineage>
</organism>
<gene>
    <name evidence="1" type="ORF">E1A91_D10G047700v1</name>
</gene>
<accession>A0A5D2T3A6</accession>
<dbReference type="AlphaFoldDB" id="A0A5D2T3A6"/>
<evidence type="ECO:0000313" key="2">
    <source>
        <dbReference type="Proteomes" id="UP000323597"/>
    </source>
</evidence>
<protein>
    <submittedName>
        <fullName evidence="1">Uncharacterized protein</fullName>
    </submittedName>
</protein>
<name>A0A5D2T3A6_GOSMU</name>
<keyword evidence="2" id="KW-1185">Reference proteome</keyword>
<dbReference type="Proteomes" id="UP000323597">
    <property type="component" value="Chromosome D10"/>
</dbReference>
<evidence type="ECO:0000313" key="1">
    <source>
        <dbReference type="EMBL" id="TYI59600.1"/>
    </source>
</evidence>
<reference evidence="1 2" key="1">
    <citation type="submission" date="2019-07" db="EMBL/GenBank/DDBJ databases">
        <title>WGS assembly of Gossypium mustelinum.</title>
        <authorList>
            <person name="Chen Z.J."/>
            <person name="Sreedasyam A."/>
            <person name="Ando A."/>
            <person name="Song Q."/>
            <person name="De L."/>
            <person name="Hulse-Kemp A."/>
            <person name="Ding M."/>
            <person name="Ye W."/>
            <person name="Kirkbride R."/>
            <person name="Jenkins J."/>
            <person name="Plott C."/>
            <person name="Lovell J."/>
            <person name="Lin Y.-M."/>
            <person name="Vaughn R."/>
            <person name="Liu B."/>
            <person name="Li W."/>
            <person name="Simpson S."/>
            <person name="Scheffler B."/>
            <person name="Saski C."/>
            <person name="Grover C."/>
            <person name="Hu G."/>
            <person name="Conover J."/>
            <person name="Carlson J."/>
            <person name="Shu S."/>
            <person name="Boston L."/>
            <person name="Williams M."/>
            <person name="Peterson D."/>
            <person name="Mcgee K."/>
            <person name="Jones D."/>
            <person name="Wendel J."/>
            <person name="Stelly D."/>
            <person name="Grimwood J."/>
            <person name="Schmutz J."/>
        </authorList>
    </citation>
    <scope>NUCLEOTIDE SEQUENCE [LARGE SCALE GENOMIC DNA]</scope>
    <source>
        <strain evidence="1">1408120.09</strain>
    </source>
</reference>
<sequence>MALACPNSIPVHSQIFTTNKLNPISIFYTPRVWVKQLCRHENTVAAATLMNFKKVQHAKHGILFKIKNALFFGFIC</sequence>
<dbReference type="EMBL" id="CM017658">
    <property type="protein sequence ID" value="TYI59600.1"/>
    <property type="molecule type" value="Genomic_DNA"/>
</dbReference>